<dbReference type="AlphaFoldDB" id="U3AD97"/>
<protein>
    <submittedName>
        <fullName evidence="2">Hypotheical protein</fullName>
    </submittedName>
</protein>
<reference evidence="2 3" key="1">
    <citation type="submission" date="2013-09" db="EMBL/GenBank/DDBJ databases">
        <title>Whole genome sequencing of Halarchaeum acidiphilum strain MH1-52-1.</title>
        <authorList>
            <person name="Shimane Y."/>
            <person name="Minegishi H."/>
            <person name="Nishi S."/>
            <person name="Echigo A."/>
            <person name="Shuto A."/>
            <person name="Konishi M."/>
            <person name="Ito T."/>
            <person name="Ohkuma M."/>
            <person name="Ohta Y."/>
            <person name="Nagano Y."/>
            <person name="Tsubouchi T."/>
            <person name="Mori K."/>
            <person name="Usui K."/>
            <person name="Kamekura M."/>
            <person name="Usami R."/>
            <person name="Takaki Y."/>
            <person name="Hatada Y."/>
        </authorList>
    </citation>
    <scope>NUCLEOTIDE SEQUENCE [LARGE SCALE GENOMIC DNA]</scope>
    <source>
        <strain evidence="2 3">JCM 16109</strain>
    </source>
</reference>
<organism evidence="2 3">
    <name type="scientific">Halarchaeum acidiphilum MH1-52-1</name>
    <dbReference type="NCBI Taxonomy" id="1261545"/>
    <lineage>
        <taxon>Archaea</taxon>
        <taxon>Methanobacteriati</taxon>
        <taxon>Methanobacteriota</taxon>
        <taxon>Stenosarchaea group</taxon>
        <taxon>Halobacteria</taxon>
        <taxon>Halobacteriales</taxon>
        <taxon>Halobacteriaceae</taxon>
    </lineage>
</organism>
<sequence>MIGPASEEDGVSILFDLFVSTNTPRAEIVDRLVTEAEQYVDIHMVMADREFDGHQVLHTLDEHDVTYLIPKKKYTDDLEGVSKVENHPISDVGVEPDVELWLDGELSHEVNIMYVPSRNEDGKYTVISTNRNGVEPEDVRGLCARYDRRWEIENEYKQIKKFLPTHASTDYRVRAFSFVFGCLLYNVWRLTDYLLKLELGIPIRDKPLLTAGETIELLACILVPDG</sequence>
<dbReference type="GO" id="GO:0004803">
    <property type="term" value="F:transposase activity"/>
    <property type="evidence" value="ECO:0007669"/>
    <property type="project" value="InterPro"/>
</dbReference>
<dbReference type="RefSeq" id="WP_020222538.1">
    <property type="nucleotide sequence ID" value="NZ_BANO01000264.1"/>
</dbReference>
<dbReference type="InterPro" id="IPR002559">
    <property type="entry name" value="Transposase_11"/>
</dbReference>
<dbReference type="Pfam" id="PF01609">
    <property type="entry name" value="DDE_Tnp_1"/>
    <property type="match status" value="1"/>
</dbReference>
<dbReference type="eggNOG" id="arCOG03902">
    <property type="taxonomic scope" value="Archaea"/>
</dbReference>
<accession>U3AD97</accession>
<proteinExistence type="predicted"/>
<evidence type="ECO:0000313" key="2">
    <source>
        <dbReference type="EMBL" id="GAD52753.1"/>
    </source>
</evidence>
<gene>
    <name evidence="2" type="ORF">MBEHAL_1513</name>
</gene>
<feature type="domain" description="Transposase IS4-like" evidence="1">
    <location>
        <begin position="20"/>
        <end position="183"/>
    </location>
</feature>
<dbReference type="GO" id="GO:0006313">
    <property type="term" value="P:DNA transposition"/>
    <property type="evidence" value="ECO:0007669"/>
    <property type="project" value="InterPro"/>
</dbReference>
<dbReference type="EMBL" id="BATA01000033">
    <property type="protein sequence ID" value="GAD52753.1"/>
    <property type="molecule type" value="Genomic_DNA"/>
</dbReference>
<comment type="caution">
    <text evidence="2">The sequence shown here is derived from an EMBL/GenBank/DDBJ whole genome shotgun (WGS) entry which is preliminary data.</text>
</comment>
<dbReference type="Proteomes" id="UP000016986">
    <property type="component" value="Unassembled WGS sequence"/>
</dbReference>
<keyword evidence="3" id="KW-1185">Reference proteome</keyword>
<dbReference type="GO" id="GO:0003677">
    <property type="term" value="F:DNA binding"/>
    <property type="evidence" value="ECO:0007669"/>
    <property type="project" value="InterPro"/>
</dbReference>
<evidence type="ECO:0000259" key="1">
    <source>
        <dbReference type="Pfam" id="PF01609"/>
    </source>
</evidence>
<name>U3AD97_9EURY</name>
<evidence type="ECO:0000313" key="3">
    <source>
        <dbReference type="Proteomes" id="UP000016986"/>
    </source>
</evidence>